<name>A0A072TVJ4_MEDTR</name>
<evidence type="ECO:0000313" key="2">
    <source>
        <dbReference type="EnsemblPlants" id="KEH21529"/>
    </source>
</evidence>
<keyword evidence="3" id="KW-1185">Reference proteome</keyword>
<evidence type="ECO:0000313" key="3">
    <source>
        <dbReference type="Proteomes" id="UP000002051"/>
    </source>
</evidence>
<dbReference type="AlphaFoldDB" id="A0A072TVJ4"/>
<gene>
    <name evidence="1" type="ordered locus">MTR_7g007100</name>
</gene>
<reference evidence="1 3" key="2">
    <citation type="journal article" date="2014" name="BMC Genomics">
        <title>An improved genome release (version Mt4.0) for the model legume Medicago truncatula.</title>
        <authorList>
            <person name="Tang H."/>
            <person name="Krishnakumar V."/>
            <person name="Bidwell S."/>
            <person name="Rosen B."/>
            <person name="Chan A."/>
            <person name="Zhou S."/>
            <person name="Gentzbittel L."/>
            <person name="Childs K.L."/>
            <person name="Yandell M."/>
            <person name="Gundlach H."/>
            <person name="Mayer K.F."/>
            <person name="Schwartz D.C."/>
            <person name="Town C.D."/>
        </authorList>
    </citation>
    <scope>GENOME REANNOTATION</scope>
    <source>
        <strain evidence="1">A17</strain>
        <strain evidence="2 3">cv. Jemalong A17</strain>
    </source>
</reference>
<sequence length="98" mass="11126">MLIVRHHVRFAITHIERTKHIDVNYHFLTTKKMIKVNKVDTSDNPADKFTKLVPQRARPEAEQAHMSIQCNAFGTSGNSSTSGASDYSERIQVKVEIC</sequence>
<dbReference type="HOGENOM" id="CLU_2336871_0_0_1"/>
<protein>
    <submittedName>
        <fullName evidence="1 2">Uncharacterized protein</fullName>
    </submittedName>
</protein>
<reference evidence="1 3" key="1">
    <citation type="journal article" date="2011" name="Nature">
        <title>The Medicago genome provides insight into the evolution of rhizobial symbioses.</title>
        <authorList>
            <person name="Young N.D."/>
            <person name="Debelle F."/>
            <person name="Oldroyd G.E."/>
            <person name="Geurts R."/>
            <person name="Cannon S.B."/>
            <person name="Udvardi M.K."/>
            <person name="Benedito V.A."/>
            <person name="Mayer K.F."/>
            <person name="Gouzy J."/>
            <person name="Schoof H."/>
            <person name="Van de Peer Y."/>
            <person name="Proost S."/>
            <person name="Cook D.R."/>
            <person name="Meyers B.C."/>
            <person name="Spannagl M."/>
            <person name="Cheung F."/>
            <person name="De Mita S."/>
            <person name="Krishnakumar V."/>
            <person name="Gundlach H."/>
            <person name="Zhou S."/>
            <person name="Mudge J."/>
            <person name="Bharti A.K."/>
            <person name="Murray J.D."/>
            <person name="Naoumkina M.A."/>
            <person name="Rosen B."/>
            <person name="Silverstein K.A."/>
            <person name="Tang H."/>
            <person name="Rombauts S."/>
            <person name="Zhao P.X."/>
            <person name="Zhou P."/>
            <person name="Barbe V."/>
            <person name="Bardou P."/>
            <person name="Bechner M."/>
            <person name="Bellec A."/>
            <person name="Berger A."/>
            <person name="Berges H."/>
            <person name="Bidwell S."/>
            <person name="Bisseling T."/>
            <person name="Choisne N."/>
            <person name="Couloux A."/>
            <person name="Denny R."/>
            <person name="Deshpande S."/>
            <person name="Dai X."/>
            <person name="Doyle J.J."/>
            <person name="Dudez A.M."/>
            <person name="Farmer A.D."/>
            <person name="Fouteau S."/>
            <person name="Franken C."/>
            <person name="Gibelin C."/>
            <person name="Gish J."/>
            <person name="Goldstein S."/>
            <person name="Gonzalez A.J."/>
            <person name="Green P.J."/>
            <person name="Hallab A."/>
            <person name="Hartog M."/>
            <person name="Hua A."/>
            <person name="Humphray S.J."/>
            <person name="Jeong D.H."/>
            <person name="Jing Y."/>
            <person name="Jocker A."/>
            <person name="Kenton S.M."/>
            <person name="Kim D.J."/>
            <person name="Klee K."/>
            <person name="Lai H."/>
            <person name="Lang C."/>
            <person name="Lin S."/>
            <person name="Macmil S.L."/>
            <person name="Magdelenat G."/>
            <person name="Matthews L."/>
            <person name="McCorrison J."/>
            <person name="Monaghan E.L."/>
            <person name="Mun J.H."/>
            <person name="Najar F.Z."/>
            <person name="Nicholson C."/>
            <person name="Noirot C."/>
            <person name="O'Bleness M."/>
            <person name="Paule C.R."/>
            <person name="Poulain J."/>
            <person name="Prion F."/>
            <person name="Qin B."/>
            <person name="Qu C."/>
            <person name="Retzel E.F."/>
            <person name="Riddle C."/>
            <person name="Sallet E."/>
            <person name="Samain S."/>
            <person name="Samson N."/>
            <person name="Sanders I."/>
            <person name="Saurat O."/>
            <person name="Scarpelli C."/>
            <person name="Schiex T."/>
            <person name="Segurens B."/>
            <person name="Severin A.J."/>
            <person name="Sherrier D.J."/>
            <person name="Shi R."/>
            <person name="Sims S."/>
            <person name="Singer S.R."/>
            <person name="Sinharoy S."/>
            <person name="Sterck L."/>
            <person name="Viollet A."/>
            <person name="Wang B.B."/>
            <person name="Wang K."/>
            <person name="Wang M."/>
            <person name="Wang X."/>
            <person name="Warfsmann J."/>
            <person name="Weissenbach J."/>
            <person name="White D.D."/>
            <person name="White J.D."/>
            <person name="Wiley G.B."/>
            <person name="Wincker P."/>
            <person name="Xing Y."/>
            <person name="Yang L."/>
            <person name="Yao Z."/>
            <person name="Ying F."/>
            <person name="Zhai J."/>
            <person name="Zhou L."/>
            <person name="Zuber A."/>
            <person name="Denarie J."/>
            <person name="Dixon R.A."/>
            <person name="May G.D."/>
            <person name="Schwartz D.C."/>
            <person name="Rogers J."/>
            <person name="Quetier F."/>
            <person name="Town C.D."/>
            <person name="Roe B.A."/>
        </authorList>
    </citation>
    <scope>NUCLEOTIDE SEQUENCE [LARGE SCALE GENOMIC DNA]</scope>
    <source>
        <strain evidence="1">A17</strain>
        <strain evidence="2 3">cv. Jemalong A17</strain>
    </source>
</reference>
<proteinExistence type="predicted"/>
<organism evidence="1 3">
    <name type="scientific">Medicago truncatula</name>
    <name type="common">Barrel medic</name>
    <name type="synonym">Medicago tribuloides</name>
    <dbReference type="NCBI Taxonomy" id="3880"/>
    <lineage>
        <taxon>Eukaryota</taxon>
        <taxon>Viridiplantae</taxon>
        <taxon>Streptophyta</taxon>
        <taxon>Embryophyta</taxon>
        <taxon>Tracheophyta</taxon>
        <taxon>Spermatophyta</taxon>
        <taxon>Magnoliopsida</taxon>
        <taxon>eudicotyledons</taxon>
        <taxon>Gunneridae</taxon>
        <taxon>Pentapetalae</taxon>
        <taxon>rosids</taxon>
        <taxon>fabids</taxon>
        <taxon>Fabales</taxon>
        <taxon>Fabaceae</taxon>
        <taxon>Papilionoideae</taxon>
        <taxon>50 kb inversion clade</taxon>
        <taxon>NPAAA clade</taxon>
        <taxon>Hologalegina</taxon>
        <taxon>IRL clade</taxon>
        <taxon>Trifolieae</taxon>
        <taxon>Medicago</taxon>
    </lineage>
</organism>
<accession>A0A072TVJ4</accession>
<evidence type="ECO:0000313" key="1">
    <source>
        <dbReference type="EMBL" id="KEH21529.1"/>
    </source>
</evidence>
<dbReference type="EnsemblPlants" id="KEH21529">
    <property type="protein sequence ID" value="KEH21529"/>
    <property type="gene ID" value="MTR_7g007100"/>
</dbReference>
<reference evidence="2" key="3">
    <citation type="submission" date="2015-04" db="UniProtKB">
        <authorList>
            <consortium name="EnsemblPlants"/>
        </authorList>
    </citation>
    <scope>IDENTIFICATION</scope>
    <source>
        <strain evidence="2">cv. Jemalong A17</strain>
    </source>
</reference>
<dbReference type="Proteomes" id="UP000002051">
    <property type="component" value="Unassembled WGS sequence"/>
</dbReference>
<dbReference type="EMBL" id="CM001223">
    <property type="protein sequence ID" value="KEH21529.1"/>
    <property type="molecule type" value="Genomic_DNA"/>
</dbReference>